<feature type="region of interest" description="Disordered" evidence="1">
    <location>
        <begin position="1"/>
        <end position="56"/>
    </location>
</feature>
<dbReference type="PANTHER" id="PTHR46557:SF1">
    <property type="entry name" value="SERINE_THREONINE-PROTEIN PHOSPHATASE 1 REGULATORY SUBUNIT 10"/>
    <property type="match status" value="1"/>
</dbReference>
<accession>A0AAF0E3N4</accession>
<feature type="region of interest" description="Disordered" evidence="1">
    <location>
        <begin position="213"/>
        <end position="310"/>
    </location>
</feature>
<dbReference type="InterPro" id="IPR017923">
    <property type="entry name" value="TFIIS_N"/>
</dbReference>
<feature type="compositionally biased region" description="Low complexity" evidence="1">
    <location>
        <begin position="248"/>
        <end position="258"/>
    </location>
</feature>
<dbReference type="GO" id="GO:0072357">
    <property type="term" value="C:PTW/PP1 phosphatase complex"/>
    <property type="evidence" value="ECO:0007669"/>
    <property type="project" value="TreeGrafter"/>
</dbReference>
<dbReference type="AlphaFoldDB" id="A0AAF0E3N4"/>
<evidence type="ECO:0000256" key="1">
    <source>
        <dbReference type="SAM" id="MobiDB-lite"/>
    </source>
</evidence>
<dbReference type="PANTHER" id="PTHR46557">
    <property type="entry name" value="SERINE/THREONINE-PROTEIN PHOSPHATASE 1 REGULATORY SUBUNIT 10-RELATED"/>
    <property type="match status" value="1"/>
</dbReference>
<protein>
    <recommendedName>
        <fullName evidence="2">TFIIS N-terminal domain-containing protein</fullName>
    </recommendedName>
</protein>
<evidence type="ECO:0000313" key="3">
    <source>
        <dbReference type="EMBL" id="WFD02937.1"/>
    </source>
</evidence>
<proteinExistence type="predicted"/>
<dbReference type="InterPro" id="IPR035441">
    <property type="entry name" value="TFIIS/LEDGF_dom_sf"/>
</dbReference>
<feature type="region of interest" description="Disordered" evidence="1">
    <location>
        <begin position="328"/>
        <end position="348"/>
    </location>
</feature>
<name>A0AAF0E3N4_9BASI</name>
<keyword evidence="4" id="KW-1185">Reference proteome</keyword>
<evidence type="ECO:0000313" key="4">
    <source>
        <dbReference type="Proteomes" id="UP001214603"/>
    </source>
</evidence>
<dbReference type="SUPFAM" id="SSF47676">
    <property type="entry name" value="Conserved domain common to transcription factors TFIIS, elongin A, CRSP70"/>
    <property type="match status" value="1"/>
</dbReference>
<dbReference type="GO" id="GO:0008157">
    <property type="term" value="F:protein phosphatase 1 binding"/>
    <property type="evidence" value="ECO:0007669"/>
    <property type="project" value="TreeGrafter"/>
</dbReference>
<dbReference type="EMBL" id="CP119935">
    <property type="protein sequence ID" value="WFD02937.1"/>
    <property type="molecule type" value="Genomic_DNA"/>
</dbReference>
<dbReference type="Proteomes" id="UP001214603">
    <property type="component" value="Chromosome 2"/>
</dbReference>
<sequence>MAGAAAPPGAPSESNDGGPSPIAYATPTIPKYDYTDNLTPPPPRAAPTTPFTPADQHNIARSAPVVLSRNLVEQNPSQAAGALITLLSSNAPGSLTLHPTTPEERVLIVHLMRDVGTPDYLKAFSHDIRGREILAAWLSDATPPRKADVADESEKWKEVLCPLLELLLQLPISLDHLKDHVGLGKLITGAQKRARSEQARKLADAVKDKWSALVPARPSPAEARESPPVAPKRPAASTPSEGAKRARSTTPPAATRPTNPLLQSTRVPSERKASPQLPEPRIPTRPAAAGKPANDPLATARRSVRSAPAATNAHKDLAGFMSLIDQQPAQTPAAPAPAPSSAPLERKKRKKAVHWKDYDGMPLVAVKLIEAAVYDEDGDTAARGAGAMDIEEGGVFRQAHAEMDEQIDWYTPRDLLLSDPESGPLPLPGSASEAKLAQEQREKTVLSAVYMDASEIPASPAEPDDFVLSFAALMPPPKPMKTGLPGEPASETIDAPAPDFSAMAAMLGRGGPPGADASMPPVPPMPFDPAMLSSMMQSAQNGGDSNSDMPPMPMPPWMGGGMPFPFPFPPPPDVMAQMQGGASPARASDPPEAREGASRSSRKLCKYYKKGERYVATPLV</sequence>
<feature type="region of interest" description="Disordered" evidence="1">
    <location>
        <begin position="563"/>
        <end position="602"/>
    </location>
</feature>
<organism evidence="3 4">
    <name type="scientific">Malassezia obtusa</name>
    <dbReference type="NCBI Taxonomy" id="76774"/>
    <lineage>
        <taxon>Eukaryota</taxon>
        <taxon>Fungi</taxon>
        <taxon>Dikarya</taxon>
        <taxon>Basidiomycota</taxon>
        <taxon>Ustilaginomycotina</taxon>
        <taxon>Malasseziomycetes</taxon>
        <taxon>Malasseziales</taxon>
        <taxon>Malasseziaceae</taxon>
        <taxon>Malassezia</taxon>
    </lineage>
</organism>
<feature type="domain" description="TFIIS N-terminal" evidence="2">
    <location>
        <begin position="163"/>
        <end position="214"/>
    </location>
</feature>
<dbReference type="GO" id="GO:0000785">
    <property type="term" value="C:chromatin"/>
    <property type="evidence" value="ECO:0007669"/>
    <property type="project" value="TreeGrafter"/>
</dbReference>
<dbReference type="Gene3D" id="1.20.930.10">
    <property type="entry name" value="Conserved domain common to transcription factors TFIIS, elongin A, CRSP70"/>
    <property type="match status" value="1"/>
</dbReference>
<gene>
    <name evidence="3" type="ORF">MOBT1_001626</name>
</gene>
<feature type="compositionally biased region" description="Pro residues" evidence="1">
    <location>
        <begin position="564"/>
        <end position="573"/>
    </location>
</feature>
<dbReference type="Pfam" id="PF08711">
    <property type="entry name" value="Med26"/>
    <property type="match status" value="1"/>
</dbReference>
<reference evidence="3" key="1">
    <citation type="submission" date="2023-03" db="EMBL/GenBank/DDBJ databases">
        <title>Mating type loci evolution in Malassezia.</title>
        <authorList>
            <person name="Coelho M.A."/>
        </authorList>
    </citation>
    <scope>NUCLEOTIDE SEQUENCE</scope>
    <source>
        <strain evidence="3">CBS 7876</strain>
    </source>
</reference>
<evidence type="ECO:0000259" key="2">
    <source>
        <dbReference type="Pfam" id="PF08711"/>
    </source>
</evidence>